<dbReference type="InterPro" id="IPR053253">
    <property type="entry name" value="Sex_diff_modulator"/>
</dbReference>
<feature type="region of interest" description="Disordered" evidence="1">
    <location>
        <begin position="188"/>
        <end position="306"/>
    </location>
</feature>
<gene>
    <name evidence="2" type="ORF">E2562_028784</name>
</gene>
<evidence type="ECO:0000313" key="3">
    <source>
        <dbReference type="Proteomes" id="UP000479710"/>
    </source>
</evidence>
<dbReference type="PANTHER" id="PTHR33087:SF51">
    <property type="entry name" value="CCHC-TYPE DOMAIN-CONTAINING PROTEIN"/>
    <property type="match status" value="1"/>
</dbReference>
<feature type="region of interest" description="Disordered" evidence="1">
    <location>
        <begin position="449"/>
        <end position="469"/>
    </location>
</feature>
<evidence type="ECO:0000256" key="1">
    <source>
        <dbReference type="SAM" id="MobiDB-lite"/>
    </source>
</evidence>
<dbReference type="PANTHER" id="PTHR33087">
    <property type="entry name" value="OS07G0539200 PROTEIN"/>
    <property type="match status" value="1"/>
</dbReference>
<protein>
    <recommendedName>
        <fullName evidence="4">DUF4283 domain-containing protein</fullName>
    </recommendedName>
</protein>
<organism evidence="2 3">
    <name type="scientific">Oryza meyeriana var. granulata</name>
    <dbReference type="NCBI Taxonomy" id="110450"/>
    <lineage>
        <taxon>Eukaryota</taxon>
        <taxon>Viridiplantae</taxon>
        <taxon>Streptophyta</taxon>
        <taxon>Embryophyta</taxon>
        <taxon>Tracheophyta</taxon>
        <taxon>Spermatophyta</taxon>
        <taxon>Magnoliopsida</taxon>
        <taxon>Liliopsida</taxon>
        <taxon>Poales</taxon>
        <taxon>Poaceae</taxon>
        <taxon>BOP clade</taxon>
        <taxon>Oryzoideae</taxon>
        <taxon>Oryzeae</taxon>
        <taxon>Oryzinae</taxon>
        <taxon>Oryza</taxon>
        <taxon>Oryza meyeriana</taxon>
    </lineage>
</organism>
<feature type="compositionally biased region" description="Polar residues" evidence="1">
    <location>
        <begin position="274"/>
        <end position="303"/>
    </location>
</feature>
<feature type="compositionally biased region" description="Basic residues" evidence="1">
    <location>
        <begin position="208"/>
        <end position="217"/>
    </location>
</feature>
<dbReference type="OrthoDB" id="690292at2759"/>
<reference evidence="2 3" key="1">
    <citation type="submission" date="2019-11" db="EMBL/GenBank/DDBJ databases">
        <title>Whole genome sequence of Oryza granulata.</title>
        <authorList>
            <person name="Li W."/>
        </authorList>
    </citation>
    <scope>NUCLEOTIDE SEQUENCE [LARGE SCALE GENOMIC DNA]</scope>
    <source>
        <strain evidence="3">cv. Menghai</strain>
        <tissue evidence="2">Leaf</tissue>
    </source>
</reference>
<name>A0A6G1EC02_9ORYZ</name>
<dbReference type="AlphaFoldDB" id="A0A6G1EC02"/>
<sequence length="512" mass="54204">MEEELRHTLTVVVVGNSSVISVEVVKTEIARGFHLDPNALVLCRAMSDGFLLMLPDEATAELVYNGGRPLLATSFRLFFRRWSRFANSTGTVLSSLIDVELRGIPAHAWDLATAQQLLDENCWIRELHSDTASRRDYSSFRLTAWCSHPERIPPAMDLLIVEPPMGAEEVPAVKRALSYPVDISVAIRPSMGDGSIPPSLADGDGERRRRRRRRRRGPSSQEAVGDVLQGAGAPRIPVHARLGPAPISSRHVADTPGTRTVDEAPLTSLGHSAVPSSNGMAFTQAPQAATALSSPTDGATPTPSEKHVEIFPCTGLSFEADTEVQGPIITEGPIQFSSSTISVDPVEEPGLPGPLFAGTVDEPSPVAHLDGGPVAIDRVEPIVDADVHSPALAVAPQLDATGEEGLIDGNEVRWPPSPAPVVASQPLCSATFYAVELHSSTSAGAAGLLTRSRSPSAPSGLGTSPTHPGTSGVLASCPMIVYFRQSSRVGVGSPPASRSPCHAHEHFINRIS</sequence>
<dbReference type="EMBL" id="SPHZ02000004">
    <property type="protein sequence ID" value="KAF0922191.1"/>
    <property type="molecule type" value="Genomic_DNA"/>
</dbReference>
<evidence type="ECO:0000313" key="2">
    <source>
        <dbReference type="EMBL" id="KAF0922191.1"/>
    </source>
</evidence>
<accession>A0A6G1EC02</accession>
<feature type="compositionally biased region" description="Polar residues" evidence="1">
    <location>
        <begin position="451"/>
        <end position="469"/>
    </location>
</feature>
<proteinExistence type="predicted"/>
<dbReference type="Proteomes" id="UP000479710">
    <property type="component" value="Unassembled WGS sequence"/>
</dbReference>
<comment type="caution">
    <text evidence="2">The sequence shown here is derived from an EMBL/GenBank/DDBJ whole genome shotgun (WGS) entry which is preliminary data.</text>
</comment>
<evidence type="ECO:0008006" key="4">
    <source>
        <dbReference type="Google" id="ProtNLM"/>
    </source>
</evidence>
<keyword evidence="3" id="KW-1185">Reference proteome</keyword>